<keyword evidence="4" id="KW-1185">Reference proteome</keyword>
<dbReference type="Pfam" id="PF14690">
    <property type="entry name" value="Zn_ribbon_ISL3"/>
    <property type="match status" value="1"/>
</dbReference>
<dbReference type="EMBL" id="NRRE01000012">
    <property type="protein sequence ID" value="MBK1696244.1"/>
    <property type="molecule type" value="Genomic_DNA"/>
</dbReference>
<proteinExistence type="predicted"/>
<reference evidence="3" key="1">
    <citation type="submission" date="2017-08" db="EMBL/GenBank/DDBJ databases">
        <authorList>
            <person name="Imhoff J.F."/>
            <person name="Rahn T."/>
            <person name="Kuenzel S."/>
            <person name="Neulinger S.C."/>
        </authorList>
    </citation>
    <scope>NUCLEOTIDE SEQUENCE</scope>
    <source>
        <strain evidence="3">DSM 9154</strain>
    </source>
</reference>
<organism evidence="3 4">
    <name type="scientific">Rhodovibrio salinarum</name>
    <dbReference type="NCBI Taxonomy" id="1087"/>
    <lineage>
        <taxon>Bacteria</taxon>
        <taxon>Pseudomonadati</taxon>
        <taxon>Pseudomonadota</taxon>
        <taxon>Alphaproteobacteria</taxon>
        <taxon>Rhodospirillales</taxon>
        <taxon>Rhodovibrionaceae</taxon>
        <taxon>Rhodovibrio</taxon>
    </lineage>
</organism>
<dbReference type="AlphaFoldDB" id="A0A934QG52"/>
<comment type="caution">
    <text evidence="3">The sequence shown here is derived from an EMBL/GenBank/DDBJ whole genome shotgun (WGS) entry which is preliminary data.</text>
</comment>
<dbReference type="Proteomes" id="UP000778970">
    <property type="component" value="Unassembled WGS sequence"/>
</dbReference>
<dbReference type="InterPro" id="IPR032877">
    <property type="entry name" value="Transposase_HTH"/>
</dbReference>
<dbReference type="PANTHER" id="PTHR33498">
    <property type="entry name" value="TRANSPOSASE FOR INSERTION SEQUENCE ELEMENT IS1557"/>
    <property type="match status" value="1"/>
</dbReference>
<dbReference type="PANTHER" id="PTHR33498:SF1">
    <property type="entry name" value="TRANSPOSASE FOR INSERTION SEQUENCE ELEMENT IS1557"/>
    <property type="match status" value="1"/>
</dbReference>
<gene>
    <name evidence="3" type="ORF">CKO21_03185</name>
</gene>
<evidence type="ECO:0000259" key="2">
    <source>
        <dbReference type="Pfam" id="PF14690"/>
    </source>
</evidence>
<dbReference type="InterPro" id="IPR047951">
    <property type="entry name" value="Transpos_ISL3"/>
</dbReference>
<evidence type="ECO:0000313" key="4">
    <source>
        <dbReference type="Proteomes" id="UP000778970"/>
    </source>
</evidence>
<evidence type="ECO:0000313" key="3">
    <source>
        <dbReference type="EMBL" id="MBK1696244.1"/>
    </source>
</evidence>
<accession>A0A934QG52</accession>
<evidence type="ECO:0000259" key="1">
    <source>
        <dbReference type="Pfam" id="PF13542"/>
    </source>
</evidence>
<reference evidence="3" key="2">
    <citation type="journal article" date="2020" name="Microorganisms">
        <title>Osmotic Adaptation and Compatible Solute Biosynthesis of Phototrophic Bacteria as Revealed from Genome Analyses.</title>
        <authorList>
            <person name="Imhoff J.F."/>
            <person name="Rahn T."/>
            <person name="Kunzel S."/>
            <person name="Keller A."/>
            <person name="Neulinger S.C."/>
        </authorList>
    </citation>
    <scope>NUCLEOTIDE SEQUENCE</scope>
    <source>
        <strain evidence="3">DSM 9154</strain>
    </source>
</reference>
<dbReference type="InterPro" id="IPR029261">
    <property type="entry name" value="Transposase_Znf"/>
</dbReference>
<name>A0A934QG52_9PROT</name>
<protein>
    <submittedName>
        <fullName evidence="3">Transposase family protein</fullName>
    </submittedName>
</protein>
<feature type="domain" description="Transposase IS204/IS1001/IS1096/IS1165 zinc-finger" evidence="2">
    <location>
        <begin position="47"/>
        <end position="89"/>
    </location>
</feature>
<dbReference type="Pfam" id="PF13542">
    <property type="entry name" value="HTH_Tnp_ISL3"/>
    <property type="match status" value="1"/>
</dbReference>
<feature type="domain" description="Transposase IS204/IS1001/IS1096/IS1165 helix-turn-helix" evidence="1">
    <location>
        <begin position="95"/>
        <end position="144"/>
    </location>
</feature>
<sequence length="191" mass="21883">MSSSQDIFALGLGLDEPWTLLDQHLDTSKQPHELHLRVGTRRGAQLPCPTCGRSCKAHDFKEMTWRHLNFFQHHCYLTAPVPRVDCPEHGVKRIQVPWAREGSSFTLLFEQAALAIVREMPVAAAARQMTVTDKRLWRVVLFYVHRAVARMDRCRGHPASELVEKLRHYAEPAVYQALWPRGQPRTISAVI</sequence>